<feature type="domain" description="J" evidence="2">
    <location>
        <begin position="5"/>
        <end position="71"/>
    </location>
</feature>
<feature type="compositionally biased region" description="Acidic residues" evidence="1">
    <location>
        <begin position="220"/>
        <end position="233"/>
    </location>
</feature>
<dbReference type="SMART" id="SM00271">
    <property type="entry name" value="DnaJ"/>
    <property type="match status" value="1"/>
</dbReference>
<evidence type="ECO:0000256" key="1">
    <source>
        <dbReference type="SAM" id="MobiDB-lite"/>
    </source>
</evidence>
<dbReference type="SUPFAM" id="SSF46565">
    <property type="entry name" value="Chaperone J-domain"/>
    <property type="match status" value="1"/>
</dbReference>
<keyword evidence="5" id="KW-1185">Reference proteome</keyword>
<dbReference type="PRINTS" id="PR00625">
    <property type="entry name" value="JDOMAIN"/>
</dbReference>
<dbReference type="InterPro" id="IPR036869">
    <property type="entry name" value="J_dom_sf"/>
</dbReference>
<dbReference type="AlphaFoldDB" id="A0A9W7BCB4"/>
<evidence type="ECO:0008006" key="6">
    <source>
        <dbReference type="Google" id="ProtNLM"/>
    </source>
</evidence>
<dbReference type="Gene3D" id="2.30.30.190">
    <property type="entry name" value="CAP Gly-rich-like domain"/>
    <property type="match status" value="1"/>
</dbReference>
<dbReference type="EMBL" id="BRXY01000342">
    <property type="protein sequence ID" value="GMH88376.1"/>
    <property type="molecule type" value="Genomic_DNA"/>
</dbReference>
<dbReference type="Gene3D" id="1.10.287.110">
    <property type="entry name" value="DnaJ domain"/>
    <property type="match status" value="1"/>
</dbReference>
<dbReference type="OrthoDB" id="2130750at2759"/>
<dbReference type="SMART" id="SM01052">
    <property type="entry name" value="CAP_GLY"/>
    <property type="match status" value="1"/>
</dbReference>
<evidence type="ECO:0000259" key="3">
    <source>
        <dbReference type="PROSITE" id="PS50245"/>
    </source>
</evidence>
<feature type="region of interest" description="Disordered" evidence="1">
    <location>
        <begin position="267"/>
        <end position="317"/>
    </location>
</feature>
<dbReference type="InterPro" id="IPR000938">
    <property type="entry name" value="CAP-Gly_domain"/>
</dbReference>
<accession>A0A9W7BCB4</accession>
<name>A0A9W7BCB4_9STRA</name>
<gene>
    <name evidence="4" type="ORF">TrST_g13973</name>
</gene>
<dbReference type="PROSITE" id="PS50245">
    <property type="entry name" value="CAP_GLY_2"/>
    <property type="match status" value="1"/>
</dbReference>
<dbReference type="PANTHER" id="PTHR24074">
    <property type="entry name" value="CO-CHAPERONE PROTEIN DJLA"/>
    <property type="match status" value="1"/>
</dbReference>
<dbReference type="PROSITE" id="PS50076">
    <property type="entry name" value="DNAJ_2"/>
    <property type="match status" value="1"/>
</dbReference>
<dbReference type="Pfam" id="PF01302">
    <property type="entry name" value="CAP_GLY"/>
    <property type="match status" value="1"/>
</dbReference>
<protein>
    <recommendedName>
        <fullName evidence="6">J domain-containing protein</fullName>
    </recommendedName>
</protein>
<reference evidence="5" key="1">
    <citation type="journal article" date="2023" name="Commun. Biol.">
        <title>Genome analysis of Parmales, the sister group of diatoms, reveals the evolutionary specialization of diatoms from phago-mixotrophs to photoautotrophs.</title>
        <authorList>
            <person name="Ban H."/>
            <person name="Sato S."/>
            <person name="Yoshikawa S."/>
            <person name="Yamada K."/>
            <person name="Nakamura Y."/>
            <person name="Ichinomiya M."/>
            <person name="Sato N."/>
            <person name="Blanc-Mathieu R."/>
            <person name="Endo H."/>
            <person name="Kuwata A."/>
            <person name="Ogata H."/>
        </authorList>
    </citation>
    <scope>NUCLEOTIDE SEQUENCE [LARGE SCALE GENOMIC DNA]</scope>
    <source>
        <strain evidence="5">NIES 3701</strain>
    </source>
</reference>
<dbReference type="InterPro" id="IPR036859">
    <property type="entry name" value="CAP-Gly_dom_sf"/>
</dbReference>
<proteinExistence type="predicted"/>
<dbReference type="SUPFAM" id="SSF74924">
    <property type="entry name" value="Cap-Gly domain"/>
    <property type="match status" value="1"/>
</dbReference>
<dbReference type="InterPro" id="IPR050817">
    <property type="entry name" value="DjlA_DnaK_co-chaperone"/>
</dbReference>
<dbReference type="CDD" id="cd06257">
    <property type="entry name" value="DnaJ"/>
    <property type="match status" value="1"/>
</dbReference>
<organism evidence="4 5">
    <name type="scientific">Triparma strigata</name>
    <dbReference type="NCBI Taxonomy" id="1606541"/>
    <lineage>
        <taxon>Eukaryota</taxon>
        <taxon>Sar</taxon>
        <taxon>Stramenopiles</taxon>
        <taxon>Ochrophyta</taxon>
        <taxon>Bolidophyceae</taxon>
        <taxon>Parmales</taxon>
        <taxon>Triparmaceae</taxon>
        <taxon>Triparma</taxon>
    </lineage>
</organism>
<evidence type="ECO:0000313" key="5">
    <source>
        <dbReference type="Proteomes" id="UP001165085"/>
    </source>
</evidence>
<feature type="domain" description="CAP-Gly" evidence="3">
    <location>
        <begin position="379"/>
        <end position="421"/>
    </location>
</feature>
<comment type="caution">
    <text evidence="4">The sequence shown here is derived from an EMBL/GenBank/DDBJ whole genome shotgun (WGS) entry which is preliminary data.</text>
</comment>
<dbReference type="Proteomes" id="UP001165085">
    <property type="component" value="Unassembled WGS sequence"/>
</dbReference>
<feature type="compositionally biased region" description="Gly residues" evidence="1">
    <location>
        <begin position="271"/>
        <end position="282"/>
    </location>
</feature>
<feature type="region of interest" description="Disordered" evidence="1">
    <location>
        <begin position="205"/>
        <end position="233"/>
    </location>
</feature>
<dbReference type="PROSITE" id="PS00845">
    <property type="entry name" value="CAP_GLY_1"/>
    <property type="match status" value="1"/>
</dbReference>
<dbReference type="Pfam" id="PF00226">
    <property type="entry name" value="DnaJ"/>
    <property type="match status" value="1"/>
</dbReference>
<evidence type="ECO:0000313" key="4">
    <source>
        <dbReference type="EMBL" id="GMH88376.1"/>
    </source>
</evidence>
<sequence length="429" mass="45596">MKEAKARDILGVSNDASPGDIKKAYRMLALKFHPDKNPEESAKAKFQEISSAYKRLTEKRSILDVDSDEEGDEPEFNMSEEEMFGMFDDIFHDMMSNMDGKGMSEEEVMNQVLMGGFRQVFDKMTGGQGGDGDFLNEMMGMAGGMEPGQDPEQMAALFAMMGGLEGGEGGMGGMGGGNDMANLMEMMGGMGGMEGMPPGFPGMGGMGGMGGMRDPRSQDSDSDSELEDDPLGMEGMSEEDMMMMMMMMNGGGSAEDMPEELLMKMSKMMGDDGGMGGMGGGMQPPKPPKSKGNNKKKNNKKKKRGGGGGGNSFINKAAGQQENHDPFTGIKAKAAGPVPSYPLNPTAAKGGEVLSLSEITDGMEVVVRGNLRGKVKFSGSVHYAKGDWVGVVLEEPAGKNNGTVKGVEYFSCEPQHGMFVRPGECARVA</sequence>
<evidence type="ECO:0000259" key="2">
    <source>
        <dbReference type="PROSITE" id="PS50076"/>
    </source>
</evidence>
<dbReference type="InterPro" id="IPR001623">
    <property type="entry name" value="DnaJ_domain"/>
</dbReference>
<feature type="compositionally biased region" description="Basic residues" evidence="1">
    <location>
        <begin position="288"/>
        <end position="305"/>
    </location>
</feature>